<dbReference type="AlphaFoldDB" id="A0A926EKV2"/>
<dbReference type="InterPro" id="IPR016540">
    <property type="entry name" value="UCP008459"/>
</dbReference>
<protein>
    <submittedName>
        <fullName evidence="2">ACT domain-containing protein</fullName>
    </submittedName>
</protein>
<comment type="caution">
    <text evidence="2">The sequence shown here is derived from an EMBL/GenBank/DDBJ whole genome shotgun (WGS) entry which is preliminary data.</text>
</comment>
<organism evidence="2 3">
    <name type="scientific">Youxingia wuxianensis</name>
    <dbReference type="NCBI Taxonomy" id="2763678"/>
    <lineage>
        <taxon>Bacteria</taxon>
        <taxon>Bacillati</taxon>
        <taxon>Bacillota</taxon>
        <taxon>Clostridia</taxon>
        <taxon>Eubacteriales</taxon>
        <taxon>Oscillospiraceae</taxon>
        <taxon>Youxingia</taxon>
    </lineage>
</organism>
<dbReference type="InterPro" id="IPR027795">
    <property type="entry name" value="CASTOR_ACT_dom"/>
</dbReference>
<accession>A0A926EKV2</accession>
<gene>
    <name evidence="2" type="ORF">H8705_06640</name>
</gene>
<dbReference type="SUPFAM" id="SSF55021">
    <property type="entry name" value="ACT-like"/>
    <property type="match status" value="2"/>
</dbReference>
<dbReference type="EMBL" id="JACRTD010000004">
    <property type="protein sequence ID" value="MBC8585258.1"/>
    <property type="molecule type" value="Genomic_DNA"/>
</dbReference>
<dbReference type="RefSeq" id="WP_262395042.1">
    <property type="nucleotide sequence ID" value="NZ_JACRTD010000004.1"/>
</dbReference>
<dbReference type="InterPro" id="IPR051719">
    <property type="entry name" value="CASTOR_mTORC1"/>
</dbReference>
<name>A0A926EKV2_9FIRM</name>
<reference evidence="2" key="1">
    <citation type="submission" date="2020-08" db="EMBL/GenBank/DDBJ databases">
        <title>Genome public.</title>
        <authorList>
            <person name="Liu C."/>
            <person name="Sun Q."/>
        </authorList>
    </citation>
    <scope>NUCLEOTIDE SEQUENCE</scope>
    <source>
        <strain evidence="2">NSJ-64</strain>
    </source>
</reference>
<dbReference type="Gene3D" id="3.30.2130.10">
    <property type="entry name" value="VC0802-like"/>
    <property type="match status" value="1"/>
</dbReference>
<proteinExistence type="predicted"/>
<dbReference type="PANTHER" id="PTHR31131">
    <property type="entry name" value="CHROMOSOME 1, WHOLE GENOME SHOTGUN SEQUENCE"/>
    <property type="match status" value="1"/>
</dbReference>
<dbReference type="InterPro" id="IPR045865">
    <property type="entry name" value="ACT-like_dom_sf"/>
</dbReference>
<evidence type="ECO:0000259" key="1">
    <source>
        <dbReference type="Pfam" id="PF13840"/>
    </source>
</evidence>
<dbReference type="PANTHER" id="PTHR31131:SF6">
    <property type="entry name" value="CASTOR ACT DOMAIN-CONTAINING PROTEIN"/>
    <property type="match status" value="1"/>
</dbReference>
<evidence type="ECO:0000313" key="2">
    <source>
        <dbReference type="EMBL" id="MBC8585258.1"/>
    </source>
</evidence>
<dbReference type="Proteomes" id="UP000623678">
    <property type="component" value="Unassembled WGS sequence"/>
</dbReference>
<evidence type="ECO:0000313" key="3">
    <source>
        <dbReference type="Proteomes" id="UP000623678"/>
    </source>
</evidence>
<feature type="domain" description="CASTOR ACT" evidence="1">
    <location>
        <begin position="53"/>
        <end position="114"/>
    </location>
</feature>
<dbReference type="PIRSF" id="PIRSF008459">
    <property type="entry name" value="UCP008459"/>
    <property type="match status" value="1"/>
</dbReference>
<sequence length="124" mass="14062">MKIEILPQEFAVCKVRGLPQELLEKEFVFFSHTDRELSLVCPKSVMPLDCKTAETGWRGMRIQGQLEFSLIGILAKISTLLAENGISLFAVSTYDTDYFFVKEERFEKAVQLLNQGGYALAFMS</sequence>
<dbReference type="Pfam" id="PF13840">
    <property type="entry name" value="ACT_7"/>
    <property type="match status" value="1"/>
</dbReference>
<keyword evidence="3" id="KW-1185">Reference proteome</keyword>